<name>M1P8S5_9CORY</name>
<accession>M1P8S5</accession>
<dbReference type="AlphaFoldDB" id="M1P8S5"/>
<dbReference type="OrthoDB" id="4414764at2"/>
<dbReference type="Proteomes" id="UP000011723">
    <property type="component" value="Chromosome"/>
</dbReference>
<dbReference type="HOGENOM" id="CLU_192798_0_0_11"/>
<evidence type="ECO:0000313" key="1">
    <source>
        <dbReference type="EMBL" id="AGF73066.1"/>
    </source>
</evidence>
<evidence type="ECO:0000313" key="2">
    <source>
        <dbReference type="Proteomes" id="UP000011723"/>
    </source>
</evidence>
<dbReference type="PATRIC" id="fig|1121362.3.peg.2091"/>
<dbReference type="RefSeq" id="WP_015401482.1">
    <property type="nucleotide sequence ID" value="NC_020302.1"/>
</dbReference>
<protein>
    <submittedName>
        <fullName evidence="1">Uncharacterized protein</fullName>
    </submittedName>
</protein>
<dbReference type="eggNOG" id="ENOG50328X0">
    <property type="taxonomic scope" value="Bacteria"/>
</dbReference>
<gene>
    <name evidence="1" type="ORF">A605_10330</name>
</gene>
<proteinExistence type="predicted"/>
<dbReference type="EMBL" id="CP003697">
    <property type="protein sequence ID" value="AGF73066.1"/>
    <property type="molecule type" value="Genomic_DNA"/>
</dbReference>
<dbReference type="STRING" id="1121362.A605_10330"/>
<dbReference type="KEGG" id="chn:A605_10330"/>
<organism evidence="1 2">
    <name type="scientific">Corynebacterium halotolerans YIM 70093 = DSM 44683</name>
    <dbReference type="NCBI Taxonomy" id="1121362"/>
    <lineage>
        <taxon>Bacteria</taxon>
        <taxon>Bacillati</taxon>
        <taxon>Actinomycetota</taxon>
        <taxon>Actinomycetes</taxon>
        <taxon>Mycobacteriales</taxon>
        <taxon>Corynebacteriaceae</taxon>
        <taxon>Corynebacterium</taxon>
    </lineage>
</organism>
<reference evidence="1 2" key="1">
    <citation type="journal article" date="2012" name="Stand. Genomic Sci.">
        <title>Genome sequence of the halotolerant bacterium Corynebacterium halotolerans type strain YIM 70093(T) (= DSM 44683(T)).</title>
        <authorList>
            <person name="Ruckert C."/>
            <person name="Albersmeier A."/>
            <person name="Al-Dilaimi A."/>
            <person name="Niehaus K."/>
            <person name="Szczepanowski R."/>
            <person name="Kalinowski J."/>
        </authorList>
    </citation>
    <scope>NUCLEOTIDE SEQUENCE [LARGE SCALE GENOMIC DNA]</scope>
    <source>
        <strain evidence="1">YIM 70093</strain>
    </source>
</reference>
<keyword evidence="2" id="KW-1185">Reference proteome</keyword>
<sequence length="84" mass="9567">MLKIKTRNPILITSPMRSRFDLYKALGCILNPKGFPAPNCLDEMADLLRDNGVDRVVCADWQLVYDDEVAILDVFRDLGVTLQR</sequence>